<dbReference type="InterPro" id="IPR006135">
    <property type="entry name" value="T3SS_substrate_exporter"/>
</dbReference>
<evidence type="ECO:0000256" key="14">
    <source>
        <dbReference type="SAM" id="MobiDB-lite"/>
    </source>
</evidence>
<reference evidence="15 16" key="1">
    <citation type="journal article" date="2011" name="Stand. Genomic Sci.">
        <title>Complete genome sequence of the thermophilic sulfur-reducer Hippea maritima type strain (MH(2)).</title>
        <authorList>
            <person name="Huntemann M."/>
            <person name="Lu M."/>
            <person name="Nolan M."/>
            <person name="Lapidus A."/>
            <person name="Lucas S."/>
            <person name="Hammon N."/>
            <person name="Deshpande S."/>
            <person name="Cheng J.F."/>
            <person name="Tapia R."/>
            <person name="Han C."/>
            <person name="Goodwin L."/>
            <person name="Pitluck S."/>
            <person name="Liolios K."/>
            <person name="Pagani I."/>
            <person name="Ivanova N."/>
            <person name="Ovchinikova G."/>
            <person name="Pati A."/>
            <person name="Chen A."/>
            <person name="Palaniappan K."/>
            <person name="Land M."/>
            <person name="Hauser L."/>
            <person name="Jeffries C.D."/>
            <person name="Detter J.C."/>
            <person name="Brambilla E.M."/>
            <person name="Rohde M."/>
            <person name="Spring S."/>
            <person name="Goker M."/>
            <person name="Woyke T."/>
            <person name="Bristow J."/>
            <person name="Eisen J.A."/>
            <person name="Markowitz V."/>
            <person name="Hugenholtz P."/>
            <person name="Kyrpides N.C."/>
            <person name="Klenk H.P."/>
            <person name="Mavromatis K."/>
        </authorList>
    </citation>
    <scope>NUCLEOTIDE SEQUENCE [LARGE SCALE GENOMIC DNA]</scope>
    <source>
        <strain evidence="16">ATCC 700847 / DSM 10411 / MH2</strain>
    </source>
</reference>
<dbReference type="AlphaFoldDB" id="F2LVR0"/>
<feature type="transmembrane region" description="Helical" evidence="13">
    <location>
        <begin position="28"/>
        <end position="45"/>
    </location>
</feature>
<feature type="transmembrane region" description="Helical" evidence="13">
    <location>
        <begin position="143"/>
        <end position="161"/>
    </location>
</feature>
<gene>
    <name evidence="13" type="primary">flhB</name>
    <name evidence="15" type="ordered locus">Hipma_0874</name>
</gene>
<dbReference type="InParanoid" id="F2LVR0"/>
<dbReference type="EMBL" id="CP002606">
    <property type="protein sequence ID" value="AEA33844.1"/>
    <property type="molecule type" value="Genomic_DNA"/>
</dbReference>
<feature type="transmembrane region" description="Helical" evidence="13">
    <location>
        <begin position="181"/>
        <end position="208"/>
    </location>
</feature>
<feature type="transmembrane region" description="Helical" evidence="13">
    <location>
        <begin position="85"/>
        <end position="114"/>
    </location>
</feature>
<keyword evidence="6 13" id="KW-0812">Transmembrane</keyword>
<dbReference type="PANTHER" id="PTHR30531:SF12">
    <property type="entry name" value="FLAGELLAR BIOSYNTHETIC PROTEIN FLHB"/>
    <property type="match status" value="1"/>
</dbReference>
<evidence type="ECO:0000256" key="2">
    <source>
        <dbReference type="ARBA" id="ARBA00010690"/>
    </source>
</evidence>
<dbReference type="PRINTS" id="PR00950">
    <property type="entry name" value="TYPE3IMSPROT"/>
</dbReference>
<keyword evidence="7 13" id="KW-1005">Bacterial flagellum biogenesis</keyword>
<dbReference type="GO" id="GO:0044780">
    <property type="term" value="P:bacterial-type flagellum assembly"/>
    <property type="evidence" value="ECO:0007669"/>
    <property type="project" value="InterPro"/>
</dbReference>
<evidence type="ECO:0000256" key="5">
    <source>
        <dbReference type="ARBA" id="ARBA00022475"/>
    </source>
</evidence>
<evidence type="ECO:0000313" key="16">
    <source>
        <dbReference type="Proteomes" id="UP000008139"/>
    </source>
</evidence>
<keyword evidence="10 13" id="KW-0472">Membrane</keyword>
<comment type="subcellular location">
    <subcellularLocation>
        <location evidence="1">Cell membrane</location>
        <topology evidence="1">Multi-pass membrane protein</topology>
    </subcellularLocation>
</comment>
<keyword evidence="11 13" id="KW-1006">Bacterial flagellum protein export</keyword>
<proteinExistence type="inferred from homology"/>
<evidence type="ECO:0000256" key="10">
    <source>
        <dbReference type="ARBA" id="ARBA00023136"/>
    </source>
</evidence>
<dbReference type="RefSeq" id="WP_013681885.1">
    <property type="nucleotide sequence ID" value="NC_015318.1"/>
</dbReference>
<protein>
    <recommendedName>
        <fullName evidence="3 13">Flagellar biosynthetic protein FlhB</fullName>
    </recommendedName>
</protein>
<keyword evidence="5 13" id="KW-1003">Cell membrane</keyword>
<dbReference type="GO" id="GO:0009306">
    <property type="term" value="P:protein secretion"/>
    <property type="evidence" value="ECO:0007669"/>
    <property type="project" value="InterPro"/>
</dbReference>
<evidence type="ECO:0000256" key="9">
    <source>
        <dbReference type="ARBA" id="ARBA00022989"/>
    </source>
</evidence>
<dbReference type="FunCoup" id="F2LVR0">
    <property type="interactions" value="67"/>
</dbReference>
<keyword evidence="15" id="KW-0282">Flagellum</keyword>
<dbReference type="InterPro" id="IPR029025">
    <property type="entry name" value="T3SS_substrate_exporter_C"/>
</dbReference>
<dbReference type="PANTHER" id="PTHR30531">
    <property type="entry name" value="FLAGELLAR BIOSYNTHETIC PROTEIN FLHB"/>
    <property type="match status" value="1"/>
</dbReference>
<dbReference type="NCBIfam" id="TIGR00328">
    <property type="entry name" value="flhB"/>
    <property type="match status" value="1"/>
</dbReference>
<reference evidence="16" key="2">
    <citation type="submission" date="2011-03" db="EMBL/GenBank/DDBJ databases">
        <title>The complete genome of Hippea maritima DSM 10411.</title>
        <authorList>
            <consortium name="US DOE Joint Genome Institute (JGI-PGF)"/>
            <person name="Lucas S."/>
            <person name="Copeland A."/>
            <person name="Lapidus A."/>
            <person name="Bruce D."/>
            <person name="Goodwin L."/>
            <person name="Pitluck S."/>
            <person name="Peters L."/>
            <person name="Kyrpides N."/>
            <person name="Mavromatis K."/>
            <person name="Pagani I."/>
            <person name="Ivanova N."/>
            <person name="Mikhailova N."/>
            <person name="Lu M."/>
            <person name="Detter J.C."/>
            <person name="Tapia R."/>
            <person name="Han C."/>
            <person name="Land M."/>
            <person name="Hauser L."/>
            <person name="Markowitz V."/>
            <person name="Cheng J.-F."/>
            <person name="Hugenholtz P."/>
            <person name="Woyke T."/>
            <person name="Wu D."/>
            <person name="Spring S."/>
            <person name="Schroeder M."/>
            <person name="Brambilla E."/>
            <person name="Klenk H.-P."/>
            <person name="Eisen J.A."/>
        </authorList>
    </citation>
    <scope>NUCLEOTIDE SEQUENCE [LARGE SCALE GENOMIC DNA]</scope>
    <source>
        <strain evidence="16">ATCC 700847 / DSM 10411 / MH2</strain>
    </source>
</reference>
<keyword evidence="8 13" id="KW-0653">Protein transport</keyword>
<dbReference type="Pfam" id="PF01312">
    <property type="entry name" value="Bac_export_2"/>
    <property type="match status" value="1"/>
</dbReference>
<organism evidence="15 16">
    <name type="scientific">Hippea maritima (strain ATCC 700847 / DSM 10411 / MH2)</name>
    <dbReference type="NCBI Taxonomy" id="760142"/>
    <lineage>
        <taxon>Bacteria</taxon>
        <taxon>Pseudomonadati</taxon>
        <taxon>Campylobacterota</taxon>
        <taxon>Desulfurellia</taxon>
        <taxon>Desulfurellales</taxon>
        <taxon>Hippeaceae</taxon>
        <taxon>Hippea</taxon>
    </lineage>
</organism>
<comment type="function">
    <text evidence="12 13">Required for formation of the rod structure in the basal body of the flagellar apparatus. Together with FliI and FliH, may constitute the export apparatus of flagellin.</text>
</comment>
<keyword evidence="15" id="KW-0966">Cell projection</keyword>
<dbReference type="HOGENOM" id="CLU_041013_1_2_7"/>
<accession>F2LVR0</accession>
<dbReference type="KEGG" id="hmr:Hipma_0874"/>
<dbReference type="Gene3D" id="3.40.1690.10">
    <property type="entry name" value="secretion proteins EscU"/>
    <property type="match status" value="1"/>
</dbReference>
<dbReference type="Gene3D" id="6.10.250.2080">
    <property type="match status" value="1"/>
</dbReference>
<evidence type="ECO:0000256" key="11">
    <source>
        <dbReference type="ARBA" id="ARBA00023225"/>
    </source>
</evidence>
<evidence type="ECO:0000256" key="4">
    <source>
        <dbReference type="ARBA" id="ARBA00022448"/>
    </source>
</evidence>
<evidence type="ECO:0000256" key="3">
    <source>
        <dbReference type="ARBA" id="ARBA00021622"/>
    </source>
</evidence>
<sequence>MPDEDKTEQATPKRRQEAREEGRVAKSVELNTAFLMLAAVVFFYFTASNFGEKIKDVLIYFFTLASNFEITLDSFDILVKRISGFMFSILLPFFIVMATIAFLINVVQVGFYITPKAMEIKFDKINPVNGFKNMFSLRSFGELVKSLLKASVMGYILWIFIQKNINSWSSLSKTNQTAVFLVMIKSMFLVVVYILIFIIFMAILDYLFQKYTFEKSIMMTKQEVKDEYKQMEGDPKIKQKIRSMQMEMTRKRMMEEVKKADVVITNPTHYAVALKYDSATMAAPKVVAKGINLIAKKIKEIAKENDVPIVEKPELARSLYEKVKLDREIPEELYQAVAEILAYVFKLKNHPAS</sequence>
<keyword evidence="15" id="KW-0969">Cilium</keyword>
<dbReference type="MEROPS" id="N06.A01"/>
<dbReference type="eggNOG" id="COG1377">
    <property type="taxonomic scope" value="Bacteria"/>
</dbReference>
<dbReference type="GO" id="GO:0005886">
    <property type="term" value="C:plasma membrane"/>
    <property type="evidence" value="ECO:0007669"/>
    <property type="project" value="UniProtKB-SubCell"/>
</dbReference>
<evidence type="ECO:0000256" key="12">
    <source>
        <dbReference type="ARBA" id="ARBA00025078"/>
    </source>
</evidence>
<evidence type="ECO:0000256" key="8">
    <source>
        <dbReference type="ARBA" id="ARBA00022927"/>
    </source>
</evidence>
<keyword evidence="4 13" id="KW-0813">Transport</keyword>
<name>F2LVR0_HIPMA</name>
<keyword evidence="16" id="KW-1185">Reference proteome</keyword>
<evidence type="ECO:0000256" key="1">
    <source>
        <dbReference type="ARBA" id="ARBA00004651"/>
    </source>
</evidence>
<dbReference type="Proteomes" id="UP000008139">
    <property type="component" value="Chromosome"/>
</dbReference>
<evidence type="ECO:0000256" key="13">
    <source>
        <dbReference type="RuleBase" id="RU364091"/>
    </source>
</evidence>
<dbReference type="SUPFAM" id="SSF160544">
    <property type="entry name" value="EscU C-terminal domain-like"/>
    <property type="match status" value="1"/>
</dbReference>
<dbReference type="STRING" id="760142.Hipma_0874"/>
<evidence type="ECO:0000313" key="15">
    <source>
        <dbReference type="EMBL" id="AEA33844.1"/>
    </source>
</evidence>
<comment type="similarity">
    <text evidence="2 13">Belongs to the type III secretion exporter family.</text>
</comment>
<dbReference type="OrthoDB" id="9807950at2"/>
<feature type="region of interest" description="Disordered" evidence="14">
    <location>
        <begin position="1"/>
        <end position="21"/>
    </location>
</feature>
<evidence type="ECO:0000256" key="7">
    <source>
        <dbReference type="ARBA" id="ARBA00022795"/>
    </source>
</evidence>
<dbReference type="InterPro" id="IPR006136">
    <property type="entry name" value="FlhB"/>
</dbReference>
<evidence type="ECO:0000256" key="6">
    <source>
        <dbReference type="ARBA" id="ARBA00022692"/>
    </source>
</evidence>
<feature type="transmembrane region" description="Helical" evidence="13">
    <location>
        <begin position="57"/>
        <end position="79"/>
    </location>
</feature>
<dbReference type="FunFam" id="3.40.1690.10:FF:000001">
    <property type="entry name" value="Flagellar biosynthetic protein FlhB"/>
    <property type="match status" value="1"/>
</dbReference>
<keyword evidence="9 13" id="KW-1133">Transmembrane helix</keyword>